<evidence type="ECO:0000313" key="9">
    <source>
        <dbReference type="Proteomes" id="UP000562395"/>
    </source>
</evidence>
<dbReference type="SUPFAM" id="SSF56645">
    <property type="entry name" value="Acyl-CoA dehydrogenase NM domain-like"/>
    <property type="match status" value="1"/>
</dbReference>
<evidence type="ECO:0000256" key="3">
    <source>
        <dbReference type="ARBA" id="ARBA00022630"/>
    </source>
</evidence>
<dbReference type="PANTHER" id="PTHR43884:SF20">
    <property type="entry name" value="ACYL-COA DEHYDROGENASE FADE28"/>
    <property type="match status" value="1"/>
</dbReference>
<evidence type="ECO:0000259" key="7">
    <source>
        <dbReference type="Pfam" id="PF02771"/>
    </source>
</evidence>
<evidence type="ECO:0000313" key="8">
    <source>
        <dbReference type="EMBL" id="MBB3862138.1"/>
    </source>
</evidence>
<organism evidence="8 9">
    <name type="scientific">Novosphingobium hassiacum</name>
    <dbReference type="NCBI Taxonomy" id="173676"/>
    <lineage>
        <taxon>Bacteria</taxon>
        <taxon>Pseudomonadati</taxon>
        <taxon>Pseudomonadota</taxon>
        <taxon>Alphaproteobacteria</taxon>
        <taxon>Sphingomonadales</taxon>
        <taxon>Sphingomonadaceae</taxon>
        <taxon>Novosphingobium</taxon>
    </lineage>
</organism>
<name>A0A7W5ZZU5_9SPHN</name>
<comment type="caution">
    <text evidence="8">The sequence shown here is derived from an EMBL/GenBank/DDBJ whole genome shotgun (WGS) entry which is preliminary data.</text>
</comment>
<feature type="domain" description="Acyl-CoA dehydrogenase/oxidase N-terminal" evidence="7">
    <location>
        <begin position="13"/>
        <end position="104"/>
    </location>
</feature>
<accession>A0A7W5ZZU5</accession>
<comment type="similarity">
    <text evidence="2">Belongs to the acyl-CoA dehydrogenase family.</text>
</comment>
<evidence type="ECO:0000256" key="4">
    <source>
        <dbReference type="ARBA" id="ARBA00022827"/>
    </source>
</evidence>
<dbReference type="InterPro" id="IPR009075">
    <property type="entry name" value="AcylCo_DH/oxidase_C"/>
</dbReference>
<dbReference type="Proteomes" id="UP000562395">
    <property type="component" value="Unassembled WGS sequence"/>
</dbReference>
<evidence type="ECO:0000256" key="2">
    <source>
        <dbReference type="ARBA" id="ARBA00009347"/>
    </source>
</evidence>
<gene>
    <name evidence="8" type="ORF">GGQ88_003436</name>
</gene>
<dbReference type="Pfam" id="PF00441">
    <property type="entry name" value="Acyl-CoA_dh_1"/>
    <property type="match status" value="1"/>
</dbReference>
<dbReference type="GO" id="GO:0003995">
    <property type="term" value="F:acyl-CoA dehydrogenase activity"/>
    <property type="evidence" value="ECO:0007669"/>
    <property type="project" value="TreeGrafter"/>
</dbReference>
<dbReference type="Gene3D" id="1.20.140.10">
    <property type="entry name" value="Butyryl-CoA Dehydrogenase, subunit A, domain 3"/>
    <property type="match status" value="1"/>
</dbReference>
<dbReference type="Pfam" id="PF02771">
    <property type="entry name" value="Acyl-CoA_dh_N"/>
    <property type="match status" value="1"/>
</dbReference>
<dbReference type="InterPro" id="IPR037069">
    <property type="entry name" value="AcylCoA_DH/ox_N_sf"/>
</dbReference>
<protein>
    <submittedName>
        <fullName evidence="8">Alkylation response protein AidB-like acyl-CoA dehydrogenase</fullName>
    </submittedName>
</protein>
<dbReference type="InterPro" id="IPR036250">
    <property type="entry name" value="AcylCo_DH-like_C"/>
</dbReference>
<keyword evidence="3" id="KW-0285">Flavoprotein</keyword>
<proteinExistence type="inferred from homology"/>
<keyword evidence="9" id="KW-1185">Reference proteome</keyword>
<dbReference type="EMBL" id="JACICY010000010">
    <property type="protein sequence ID" value="MBB3862138.1"/>
    <property type="molecule type" value="Genomic_DNA"/>
</dbReference>
<dbReference type="GO" id="GO:0050660">
    <property type="term" value="F:flavin adenine dinucleotide binding"/>
    <property type="evidence" value="ECO:0007669"/>
    <property type="project" value="InterPro"/>
</dbReference>
<feature type="domain" description="Acyl-CoA dehydrogenase/oxidase C-terminal" evidence="6">
    <location>
        <begin position="203"/>
        <end position="343"/>
    </location>
</feature>
<dbReference type="AlphaFoldDB" id="A0A7W5ZZU5"/>
<dbReference type="InterPro" id="IPR009100">
    <property type="entry name" value="AcylCoA_DH/oxidase_NM_dom_sf"/>
</dbReference>
<keyword evidence="5" id="KW-0560">Oxidoreductase</keyword>
<dbReference type="PANTHER" id="PTHR43884">
    <property type="entry name" value="ACYL-COA DEHYDROGENASE"/>
    <property type="match status" value="1"/>
</dbReference>
<dbReference type="Gene3D" id="1.10.540.10">
    <property type="entry name" value="Acyl-CoA dehydrogenase/oxidase, N-terminal domain"/>
    <property type="match status" value="1"/>
</dbReference>
<keyword evidence="4" id="KW-0274">FAD</keyword>
<dbReference type="RefSeq" id="WP_183614630.1">
    <property type="nucleotide sequence ID" value="NZ_JACICY010000010.1"/>
</dbReference>
<evidence type="ECO:0000259" key="6">
    <source>
        <dbReference type="Pfam" id="PF00441"/>
    </source>
</evidence>
<comment type="cofactor">
    <cofactor evidence="1">
        <name>FAD</name>
        <dbReference type="ChEBI" id="CHEBI:57692"/>
    </cofactor>
</comment>
<evidence type="ECO:0000256" key="5">
    <source>
        <dbReference type="ARBA" id="ARBA00023002"/>
    </source>
</evidence>
<dbReference type="InterPro" id="IPR013786">
    <property type="entry name" value="AcylCoA_DH/ox_N"/>
</dbReference>
<sequence length="353" mass="37713">MTSTIDEMRIDPEELRDVAVRLLADKVDRRAGWEGRAEPALALEAEVSELGWYQLTAPEGQGGLGQRFDVLAPIYEELGRSLAPVWLSGTMAAIDALQAEGTSAAEEVTAAIVEQSLRIAVVWLEAGQTMANAKLPMVAGAPGATHFLFAGQGATPVLVARESAGLTVTEVSTWDLGRSWGAVDCQGVSEAVIRLETAEAAAVLLAHSELALAWDSVGGAAQCLAETVEYMLGRQQFGRPIASFQALKHRAADHKVAIELARSLAVHASAMFAQRTRDWSALATQSRLLACEAYAAMAEDCVQLFGGVGFTWEYNSHLFLKRALTNQILGGSPDQLRDRVAADVCRQALAAQP</sequence>
<reference evidence="8 9" key="1">
    <citation type="submission" date="2020-08" db="EMBL/GenBank/DDBJ databases">
        <title>Genomic Encyclopedia of Type Strains, Phase IV (KMG-IV): sequencing the most valuable type-strain genomes for metagenomic binning, comparative biology and taxonomic classification.</title>
        <authorList>
            <person name="Goeker M."/>
        </authorList>
    </citation>
    <scope>NUCLEOTIDE SEQUENCE [LARGE SCALE GENOMIC DNA]</scope>
    <source>
        <strain evidence="8 9">DSM 14552</strain>
    </source>
</reference>
<dbReference type="SUPFAM" id="SSF47203">
    <property type="entry name" value="Acyl-CoA dehydrogenase C-terminal domain-like"/>
    <property type="match status" value="1"/>
</dbReference>
<evidence type="ECO:0000256" key="1">
    <source>
        <dbReference type="ARBA" id="ARBA00001974"/>
    </source>
</evidence>